<dbReference type="GO" id="GO:0005730">
    <property type="term" value="C:nucleolus"/>
    <property type="evidence" value="ECO:0007669"/>
    <property type="project" value="UniProtKB-SubCell"/>
</dbReference>
<evidence type="ECO:0000256" key="2">
    <source>
        <dbReference type="ARBA" id="ARBA00022574"/>
    </source>
</evidence>
<comment type="similarity">
    <text evidence="5">Belongs to the NLE1/RSA4 family.</text>
</comment>
<reference evidence="11" key="1">
    <citation type="journal article" date="2020" name="Stud. Mycol.">
        <title>101 Dothideomycetes genomes: a test case for predicting lifestyles and emergence of pathogens.</title>
        <authorList>
            <person name="Haridas S."/>
            <person name="Albert R."/>
            <person name="Binder M."/>
            <person name="Bloem J."/>
            <person name="Labutti K."/>
            <person name="Salamov A."/>
            <person name="Andreopoulos B."/>
            <person name="Baker S."/>
            <person name="Barry K."/>
            <person name="Bills G."/>
            <person name="Bluhm B."/>
            <person name="Cannon C."/>
            <person name="Castanera R."/>
            <person name="Culley D."/>
            <person name="Daum C."/>
            <person name="Ezra D."/>
            <person name="Gonzalez J."/>
            <person name="Henrissat B."/>
            <person name="Kuo A."/>
            <person name="Liang C."/>
            <person name="Lipzen A."/>
            <person name="Lutzoni F."/>
            <person name="Magnuson J."/>
            <person name="Mondo S."/>
            <person name="Nolan M."/>
            <person name="Ohm R."/>
            <person name="Pangilinan J."/>
            <person name="Park H.-J."/>
            <person name="Ramirez L."/>
            <person name="Alfaro M."/>
            <person name="Sun H."/>
            <person name="Tritt A."/>
            <person name="Yoshinaga Y."/>
            <person name="Zwiers L.-H."/>
            <person name="Turgeon B."/>
            <person name="Goodwin S."/>
            <person name="Spatafora J."/>
            <person name="Crous P."/>
            <person name="Grigoriev I."/>
        </authorList>
    </citation>
    <scope>NUCLEOTIDE SEQUENCE</scope>
    <source>
        <strain evidence="11">CBS 130266</strain>
    </source>
</reference>
<dbReference type="PROSITE" id="PS50082">
    <property type="entry name" value="WD_REPEATS_2"/>
    <property type="match status" value="7"/>
</dbReference>
<dbReference type="PANTHER" id="PTHR19848">
    <property type="entry name" value="WD40 REPEAT PROTEIN"/>
    <property type="match status" value="1"/>
</dbReference>
<dbReference type="InterPro" id="IPR020472">
    <property type="entry name" value="WD40_PAC1"/>
</dbReference>
<evidence type="ECO:0000256" key="1">
    <source>
        <dbReference type="ARBA" id="ARBA00004604"/>
    </source>
</evidence>
<sequence>MTTVIPPPSKRQKREAVERASKLEEPEEIPTSSIRVQFVHRANNQPTGPSVSIPLTQATVKNLEILLNSLQGVNDAPDRIPYRFFHERRKGGADEEEEALADNADIWTSLVKSGIVGTEEELVLSYSPQAVFRVKPVSRCANSISGHGEPILAAQFSPATSSRLATGSGDNTARIWDCETGTPLHTLQGHTSWVLCVAYSPDGTMIVTGSNDRTVRVWEAVTGKPLGGPMKGHTAWIRSLCWEPYHLQEQGRPRVASSSKDATVRIWDVISKHADIVLSGHKASVSCVRWGGTGWIYTSSQDKTIKIWEAATGRCLHTLSAHAHWVNHLALSTDFALRTGFFDHTGKIPQGLEEKIAKAKDRFKKAATVNNKVAERLVSASDDNVLLLWDPFGATPTKPIAKLLGHQKQVNHVTFSPDGLYIASASFDNSVKLWNSKDGKFILTFRGHVAPVYQCCFSADSRLLVSSSKDTTLKCWDVRTGKIATDLPGHEDEVYAVDWSPDGNRVGSGGRDKAVRLWRH</sequence>
<accession>A0A9P4U1S2</accession>
<feature type="repeat" description="WD" evidence="9">
    <location>
        <begin position="278"/>
        <end position="318"/>
    </location>
</feature>
<dbReference type="SMART" id="SM00320">
    <property type="entry name" value="WD40"/>
    <property type="match status" value="8"/>
</dbReference>
<evidence type="ECO:0000256" key="9">
    <source>
        <dbReference type="PROSITE-ProRule" id="PRU00221"/>
    </source>
</evidence>
<dbReference type="PANTHER" id="PTHR19848:SF0">
    <property type="entry name" value="NOTCHLESS PROTEIN HOMOLOG 1"/>
    <property type="match status" value="1"/>
</dbReference>
<feature type="repeat" description="WD" evidence="9">
    <location>
        <begin position="445"/>
        <end position="486"/>
    </location>
</feature>
<organism evidence="11 12">
    <name type="scientific">Tothia fuscella</name>
    <dbReference type="NCBI Taxonomy" id="1048955"/>
    <lineage>
        <taxon>Eukaryota</taxon>
        <taxon>Fungi</taxon>
        <taxon>Dikarya</taxon>
        <taxon>Ascomycota</taxon>
        <taxon>Pezizomycotina</taxon>
        <taxon>Dothideomycetes</taxon>
        <taxon>Pleosporomycetidae</taxon>
        <taxon>Venturiales</taxon>
        <taxon>Cylindrosympodiaceae</taxon>
        <taxon>Tothia</taxon>
    </lineage>
</organism>
<comment type="subcellular location">
    <subcellularLocation>
        <location evidence="1">Nucleus</location>
        <location evidence="1">Nucleolus</location>
    </subcellularLocation>
</comment>
<evidence type="ECO:0000256" key="3">
    <source>
        <dbReference type="ARBA" id="ARBA00022737"/>
    </source>
</evidence>
<dbReference type="OrthoDB" id="10267436at2759"/>
<name>A0A9P4U1S2_9PEZI</name>
<protein>
    <recommendedName>
        <fullName evidence="6">Ribosome assembly protein 4</fullName>
    </recommendedName>
    <alternativeName>
        <fullName evidence="8">Notchless protein homolog 1</fullName>
    </alternativeName>
    <alternativeName>
        <fullName evidence="7">Ribosome biogenesis factor RSA4</fullName>
    </alternativeName>
</protein>
<feature type="repeat" description="WD" evidence="9">
    <location>
        <begin position="487"/>
        <end position="520"/>
    </location>
</feature>
<evidence type="ECO:0000256" key="10">
    <source>
        <dbReference type="SAM" id="MobiDB-lite"/>
    </source>
</evidence>
<dbReference type="InterPro" id="IPR015943">
    <property type="entry name" value="WD40/YVTN_repeat-like_dom_sf"/>
</dbReference>
<dbReference type="InterPro" id="IPR036322">
    <property type="entry name" value="WD40_repeat_dom_sf"/>
</dbReference>
<comment type="caution">
    <text evidence="11">The sequence shown here is derived from an EMBL/GenBank/DDBJ whole genome shotgun (WGS) entry which is preliminary data.</text>
</comment>
<proteinExistence type="inferred from homology"/>
<dbReference type="Pfam" id="PF00400">
    <property type="entry name" value="WD40"/>
    <property type="match status" value="7"/>
</dbReference>
<evidence type="ECO:0000313" key="12">
    <source>
        <dbReference type="Proteomes" id="UP000800235"/>
    </source>
</evidence>
<dbReference type="PRINTS" id="PR00320">
    <property type="entry name" value="GPROTEINBRPT"/>
</dbReference>
<evidence type="ECO:0000256" key="5">
    <source>
        <dbReference type="ARBA" id="ARBA00061016"/>
    </source>
</evidence>
<evidence type="ECO:0000256" key="4">
    <source>
        <dbReference type="ARBA" id="ARBA00023242"/>
    </source>
</evidence>
<dbReference type="Proteomes" id="UP000800235">
    <property type="component" value="Unassembled WGS sequence"/>
</dbReference>
<dbReference type="InterPro" id="IPR019775">
    <property type="entry name" value="WD40_repeat_CS"/>
</dbReference>
<dbReference type="FunFam" id="2.130.10.10:FF:000092">
    <property type="entry name" value="notchless protein homolog"/>
    <property type="match status" value="1"/>
</dbReference>
<gene>
    <name evidence="11" type="ORF">EJ08DRAFT_647332</name>
</gene>
<dbReference type="AlphaFoldDB" id="A0A9P4U1S2"/>
<keyword evidence="2 9" id="KW-0853">WD repeat</keyword>
<feature type="region of interest" description="Disordered" evidence="10">
    <location>
        <begin position="1"/>
        <end position="29"/>
    </location>
</feature>
<dbReference type="PROSITE" id="PS00678">
    <property type="entry name" value="WD_REPEATS_1"/>
    <property type="match status" value="2"/>
</dbReference>
<evidence type="ECO:0000256" key="8">
    <source>
        <dbReference type="ARBA" id="ARBA00080836"/>
    </source>
</evidence>
<keyword evidence="4" id="KW-0539">Nucleus</keyword>
<dbReference type="InterPro" id="IPR001680">
    <property type="entry name" value="WD40_rpt"/>
</dbReference>
<feature type="compositionally biased region" description="Basic and acidic residues" evidence="10">
    <location>
        <begin position="14"/>
        <end position="24"/>
    </location>
</feature>
<dbReference type="CDD" id="cd00200">
    <property type="entry name" value="WD40"/>
    <property type="match status" value="1"/>
</dbReference>
<dbReference type="EMBL" id="MU007021">
    <property type="protein sequence ID" value="KAF2433268.1"/>
    <property type="molecule type" value="Genomic_DNA"/>
</dbReference>
<evidence type="ECO:0000313" key="11">
    <source>
        <dbReference type="EMBL" id="KAF2433268.1"/>
    </source>
</evidence>
<feature type="repeat" description="WD" evidence="9">
    <location>
        <begin position="144"/>
        <end position="186"/>
    </location>
</feature>
<evidence type="ECO:0000256" key="7">
    <source>
        <dbReference type="ARBA" id="ARBA00077034"/>
    </source>
</evidence>
<keyword evidence="12" id="KW-1185">Reference proteome</keyword>
<feature type="repeat" description="WD" evidence="9">
    <location>
        <begin position="230"/>
        <end position="269"/>
    </location>
</feature>
<dbReference type="Gene3D" id="2.130.10.10">
    <property type="entry name" value="YVTN repeat-like/Quinoprotein amine dehydrogenase"/>
    <property type="match status" value="1"/>
</dbReference>
<dbReference type="GO" id="GO:0000027">
    <property type="term" value="P:ribosomal large subunit assembly"/>
    <property type="evidence" value="ECO:0007669"/>
    <property type="project" value="TreeGrafter"/>
</dbReference>
<evidence type="ECO:0000256" key="6">
    <source>
        <dbReference type="ARBA" id="ARBA00068030"/>
    </source>
</evidence>
<feature type="repeat" description="WD" evidence="9">
    <location>
        <begin position="187"/>
        <end position="228"/>
    </location>
</feature>
<keyword evidence="3" id="KW-0677">Repeat</keyword>
<dbReference type="PROSITE" id="PS50294">
    <property type="entry name" value="WD_REPEATS_REGION"/>
    <property type="match status" value="7"/>
</dbReference>
<dbReference type="SUPFAM" id="SSF50978">
    <property type="entry name" value="WD40 repeat-like"/>
    <property type="match status" value="1"/>
</dbReference>
<feature type="repeat" description="WD" evidence="9">
    <location>
        <begin position="403"/>
        <end position="444"/>
    </location>
</feature>